<keyword evidence="2" id="KW-1185">Reference proteome</keyword>
<dbReference type="EMBL" id="LHQQ01000231">
    <property type="protein sequence ID" value="KOS38876.1"/>
    <property type="molecule type" value="Genomic_DNA"/>
</dbReference>
<evidence type="ECO:0000313" key="1">
    <source>
        <dbReference type="EMBL" id="KOS38876.1"/>
    </source>
</evidence>
<reference evidence="1 2" key="1">
    <citation type="submission" date="2015-08" db="EMBL/GenBank/DDBJ databases">
        <title>Genome sequencing of Penicillium nordicum.</title>
        <authorList>
            <person name="Nguyen H.D."/>
            <person name="Seifert K.A."/>
        </authorList>
    </citation>
    <scope>NUCLEOTIDE SEQUENCE [LARGE SCALE GENOMIC DNA]</scope>
    <source>
        <strain evidence="1 2">DAOMC 185683</strain>
    </source>
</reference>
<proteinExistence type="predicted"/>
<evidence type="ECO:0000313" key="2">
    <source>
        <dbReference type="Proteomes" id="UP000037696"/>
    </source>
</evidence>
<protein>
    <submittedName>
        <fullName evidence="1">Uncharacterized protein</fullName>
    </submittedName>
</protein>
<dbReference type="OrthoDB" id="4315425at2759"/>
<name>A0A0M8NT42_9EURO</name>
<sequence>MAANLTPIATFESPFPRHFYDGFSIETLGDRFIALAQNDKTTFLIVRGIDWDHAVRIPFATLVNPFIEYGLPMSSARFVEILALSGGVSSDEISRTVAFVYIHWLDTSLEVRPGHDNDIEQAMRCLEHAWETQAGGDIFQELNVEVILT</sequence>
<dbReference type="Proteomes" id="UP000037696">
    <property type="component" value="Unassembled WGS sequence"/>
</dbReference>
<dbReference type="AlphaFoldDB" id="A0A0M8NT42"/>
<gene>
    <name evidence="1" type="ORF">ACN38_g10312</name>
</gene>
<accession>A0A0M8NT42</accession>
<comment type="caution">
    <text evidence="1">The sequence shown here is derived from an EMBL/GenBank/DDBJ whole genome shotgun (WGS) entry which is preliminary data.</text>
</comment>
<organism evidence="1 2">
    <name type="scientific">Penicillium nordicum</name>
    <dbReference type="NCBI Taxonomy" id="229535"/>
    <lineage>
        <taxon>Eukaryota</taxon>
        <taxon>Fungi</taxon>
        <taxon>Dikarya</taxon>
        <taxon>Ascomycota</taxon>
        <taxon>Pezizomycotina</taxon>
        <taxon>Eurotiomycetes</taxon>
        <taxon>Eurotiomycetidae</taxon>
        <taxon>Eurotiales</taxon>
        <taxon>Aspergillaceae</taxon>
        <taxon>Penicillium</taxon>
    </lineage>
</organism>